<reference evidence="8 9" key="1">
    <citation type="submission" date="2022-10" db="EMBL/GenBank/DDBJ databases">
        <title>Erythrobacter sp. sf7 Genome sequencing.</title>
        <authorList>
            <person name="Park S."/>
        </authorList>
    </citation>
    <scope>NUCLEOTIDE SEQUENCE [LARGE SCALE GENOMIC DNA]</scope>
    <source>
        <strain evidence="9">sf7</strain>
    </source>
</reference>
<evidence type="ECO:0000256" key="5">
    <source>
        <dbReference type="ARBA" id="ARBA00023237"/>
    </source>
</evidence>
<protein>
    <submittedName>
        <fullName evidence="8">TolC family protein</fullName>
    </submittedName>
</protein>
<organism evidence="8 9">
    <name type="scientific">Erythrobacter fulvus</name>
    <dbReference type="NCBI Taxonomy" id="2987523"/>
    <lineage>
        <taxon>Bacteria</taxon>
        <taxon>Pseudomonadati</taxon>
        <taxon>Pseudomonadota</taxon>
        <taxon>Alphaproteobacteria</taxon>
        <taxon>Sphingomonadales</taxon>
        <taxon>Erythrobacteraceae</taxon>
        <taxon>Erythrobacter/Porphyrobacter group</taxon>
        <taxon>Erythrobacter</taxon>
    </lineage>
</organism>
<dbReference type="RefSeq" id="WP_273675161.1">
    <property type="nucleotide sequence ID" value="NZ_JAQQXQ010000001.1"/>
</dbReference>
<gene>
    <name evidence="8" type="ORF">OIK40_00035</name>
</gene>
<sequence>MIRRLFLAAPVACLIAVPLAAEPGLPPAEAVEVALSQHPSVIAAHARLEAVQARADGIAKGPYEFTVQGTYQRRDVSGGKQFDEYDAQLSRPIRLPGKARLDRAIGRYGTEVAENVAEDAKHEAALLLAAHWFDWLSASSQAAVDRAAASNYEAALAAVERRHSLRDAAQLDVDRAAAMLAEARRALAESEGLAAVARKRLETHFPALPLPVDAPEMPLPQIADARLSQLGDLVVVNSHMIAAAEAEAARMGAVAARARADRIADPTVGIRLFSEFGGLERGAGVVLSMPLGGGHRRALASEAGAGASAARADEQLARYEVSETAEADMTEARFRMATWQRARESVEAQMAALDKMRRGHQLGEIDLADLLLAERMVHDAFRTEAGARAEAIRAITKLRIDAHDLWLGD</sequence>
<keyword evidence="3" id="KW-0812">Transmembrane</keyword>
<dbReference type="SUPFAM" id="SSF56954">
    <property type="entry name" value="Outer membrane efflux proteins (OEP)"/>
    <property type="match status" value="1"/>
</dbReference>
<feature type="signal peptide" evidence="7">
    <location>
        <begin position="1"/>
        <end position="20"/>
    </location>
</feature>
<accession>A0ABT5JN38</accession>
<dbReference type="PANTHER" id="PTHR30026:SF20">
    <property type="entry name" value="OUTER MEMBRANE PROTEIN TOLC"/>
    <property type="match status" value="1"/>
</dbReference>
<keyword evidence="5" id="KW-0998">Cell outer membrane</keyword>
<keyword evidence="7" id="KW-0732">Signal</keyword>
<keyword evidence="9" id="KW-1185">Reference proteome</keyword>
<dbReference type="Gene3D" id="1.20.1600.10">
    <property type="entry name" value="Outer membrane efflux proteins (OEP)"/>
    <property type="match status" value="1"/>
</dbReference>
<evidence type="ECO:0000256" key="6">
    <source>
        <dbReference type="SAM" id="Coils"/>
    </source>
</evidence>
<comment type="caution">
    <text evidence="8">The sequence shown here is derived from an EMBL/GenBank/DDBJ whole genome shotgun (WGS) entry which is preliminary data.</text>
</comment>
<dbReference type="PANTHER" id="PTHR30026">
    <property type="entry name" value="OUTER MEMBRANE PROTEIN TOLC"/>
    <property type="match status" value="1"/>
</dbReference>
<comment type="subcellular location">
    <subcellularLocation>
        <location evidence="1">Cell outer membrane</location>
    </subcellularLocation>
</comment>
<evidence type="ECO:0000256" key="2">
    <source>
        <dbReference type="ARBA" id="ARBA00022452"/>
    </source>
</evidence>
<evidence type="ECO:0000313" key="8">
    <source>
        <dbReference type="EMBL" id="MDC8753027.1"/>
    </source>
</evidence>
<evidence type="ECO:0000256" key="7">
    <source>
        <dbReference type="SAM" id="SignalP"/>
    </source>
</evidence>
<dbReference type="InterPro" id="IPR051906">
    <property type="entry name" value="TolC-like"/>
</dbReference>
<name>A0ABT5JN38_9SPHN</name>
<keyword evidence="2" id="KW-1134">Transmembrane beta strand</keyword>
<evidence type="ECO:0000256" key="1">
    <source>
        <dbReference type="ARBA" id="ARBA00004442"/>
    </source>
</evidence>
<keyword evidence="6" id="KW-0175">Coiled coil</keyword>
<feature type="coiled-coil region" evidence="6">
    <location>
        <begin position="166"/>
        <end position="200"/>
    </location>
</feature>
<feature type="chain" id="PRO_5047294984" evidence="7">
    <location>
        <begin position="21"/>
        <end position="409"/>
    </location>
</feature>
<keyword evidence="4" id="KW-0472">Membrane</keyword>
<proteinExistence type="predicted"/>
<evidence type="ECO:0000256" key="4">
    <source>
        <dbReference type="ARBA" id="ARBA00023136"/>
    </source>
</evidence>
<evidence type="ECO:0000313" key="9">
    <source>
        <dbReference type="Proteomes" id="UP001216558"/>
    </source>
</evidence>
<dbReference type="EMBL" id="JAQQXQ010000001">
    <property type="protein sequence ID" value="MDC8753027.1"/>
    <property type="molecule type" value="Genomic_DNA"/>
</dbReference>
<dbReference type="Proteomes" id="UP001216558">
    <property type="component" value="Unassembled WGS sequence"/>
</dbReference>
<evidence type="ECO:0000256" key="3">
    <source>
        <dbReference type="ARBA" id="ARBA00022692"/>
    </source>
</evidence>